<dbReference type="Pfam" id="PF03349">
    <property type="entry name" value="Toluene_X"/>
    <property type="match status" value="1"/>
</dbReference>
<dbReference type="EMBL" id="JAENIO010000026">
    <property type="protein sequence ID" value="MBK1834534.1"/>
    <property type="molecule type" value="Genomic_DNA"/>
</dbReference>
<proteinExistence type="inferred from homology"/>
<evidence type="ECO:0000256" key="6">
    <source>
        <dbReference type="ARBA" id="ARBA00023136"/>
    </source>
</evidence>
<dbReference type="InterPro" id="IPR005017">
    <property type="entry name" value="OMPP1/FadL/TodX"/>
</dbReference>
<dbReference type="AlphaFoldDB" id="A0A934RT24"/>
<keyword evidence="7" id="KW-0998">Cell outer membrane</keyword>
<name>A0A934RT24_9BACT</name>
<comment type="subcellular location">
    <subcellularLocation>
        <location evidence="1">Cell outer membrane</location>
        <topology evidence="1">Multi-pass membrane protein</topology>
    </subcellularLocation>
</comment>
<evidence type="ECO:0000313" key="8">
    <source>
        <dbReference type="EMBL" id="MBK1834534.1"/>
    </source>
</evidence>
<keyword evidence="6" id="KW-0472">Membrane</keyword>
<evidence type="ECO:0000256" key="4">
    <source>
        <dbReference type="ARBA" id="ARBA00022692"/>
    </source>
</evidence>
<dbReference type="RefSeq" id="WP_200391970.1">
    <property type="nucleotide sequence ID" value="NZ_JAENIO010000026.1"/>
</dbReference>
<evidence type="ECO:0000256" key="3">
    <source>
        <dbReference type="ARBA" id="ARBA00022452"/>
    </source>
</evidence>
<dbReference type="GO" id="GO:0015483">
    <property type="term" value="F:long-chain fatty acid transporting porin activity"/>
    <property type="evidence" value="ECO:0007669"/>
    <property type="project" value="TreeGrafter"/>
</dbReference>
<dbReference type="PANTHER" id="PTHR35093:SF8">
    <property type="entry name" value="OUTER MEMBRANE PROTEIN NMB0088-RELATED"/>
    <property type="match status" value="1"/>
</dbReference>
<comment type="caution">
    <text evidence="8">The sequence shown here is derived from an EMBL/GenBank/DDBJ whole genome shotgun (WGS) entry which is preliminary data.</text>
</comment>
<accession>A0A934RT24</accession>
<sequence length="440" mass="47414">MNGWAWAGRLPWVAGGLWLAGVEVLQANGVWRWGYGAADSGTAGAFGGTGGDSLATMQLNPAALTTLERSEWVLAGRALLGDGQFRRQGVTSGLENAGGAFPEAALAWQFPDRPLWLGVSLAPVGALAAEWDYSDVPATGSGVSYGAVGHDSGFLALKGNVALAWQVTPELSLGASLGAIYSRVDFDAPFIFQTHPALAGAKVDLDLETEGWAPTWELGALYHPHEDWQFALRIRPEVELDNEGSARADFSAQIPGLADPQADYEARSRNTLPLMIGLGFSWQAQERLRVGGWAEWFDWSSSFDEFPVALSGGSNGAVNGAIATDAPQDRVPLEWDDRLVLALGVEYELDEQWTLRGGWRFGDSPVPRSLVTPLNASITEHALTWGLGWRSGDWRIDASYGIEFGEKARVGESGYRAGEYSNSSVDFVLHHFGLSVAREF</sequence>
<evidence type="ECO:0000256" key="2">
    <source>
        <dbReference type="ARBA" id="ARBA00008163"/>
    </source>
</evidence>
<dbReference type="Proteomes" id="UP000604083">
    <property type="component" value="Unassembled WGS sequence"/>
</dbReference>
<keyword evidence="4" id="KW-0812">Transmembrane</keyword>
<keyword evidence="9" id="KW-1185">Reference proteome</keyword>
<evidence type="ECO:0000313" key="9">
    <source>
        <dbReference type="Proteomes" id="UP000604083"/>
    </source>
</evidence>
<dbReference type="GO" id="GO:0009279">
    <property type="term" value="C:cell outer membrane"/>
    <property type="evidence" value="ECO:0007669"/>
    <property type="project" value="UniProtKB-SubCell"/>
</dbReference>
<keyword evidence="3" id="KW-1134">Transmembrane beta strand</keyword>
<evidence type="ECO:0000256" key="7">
    <source>
        <dbReference type="ARBA" id="ARBA00023237"/>
    </source>
</evidence>
<dbReference type="PANTHER" id="PTHR35093">
    <property type="entry name" value="OUTER MEMBRANE PROTEIN NMB0088-RELATED"/>
    <property type="match status" value="1"/>
</dbReference>
<evidence type="ECO:0000256" key="1">
    <source>
        <dbReference type="ARBA" id="ARBA00004571"/>
    </source>
</evidence>
<reference evidence="8" key="1">
    <citation type="submission" date="2021-01" db="EMBL/GenBank/DDBJ databases">
        <title>Modified the classification status of verrucomicrobia.</title>
        <authorList>
            <person name="Feng X."/>
        </authorList>
    </citation>
    <scope>NUCLEOTIDE SEQUENCE</scope>
    <source>
        <strain evidence="8">KCTC 12986</strain>
    </source>
</reference>
<keyword evidence="5" id="KW-0732">Signal</keyword>
<organism evidence="8 9">
    <name type="scientific">Roseibacillus ishigakijimensis</name>
    <dbReference type="NCBI Taxonomy" id="454146"/>
    <lineage>
        <taxon>Bacteria</taxon>
        <taxon>Pseudomonadati</taxon>
        <taxon>Verrucomicrobiota</taxon>
        <taxon>Verrucomicrobiia</taxon>
        <taxon>Verrucomicrobiales</taxon>
        <taxon>Verrucomicrobiaceae</taxon>
        <taxon>Roseibacillus</taxon>
    </lineage>
</organism>
<protein>
    <submittedName>
        <fullName evidence="8">Outer membrane protein transport protein</fullName>
    </submittedName>
</protein>
<dbReference type="SUPFAM" id="SSF56935">
    <property type="entry name" value="Porins"/>
    <property type="match status" value="1"/>
</dbReference>
<evidence type="ECO:0000256" key="5">
    <source>
        <dbReference type="ARBA" id="ARBA00022729"/>
    </source>
</evidence>
<dbReference type="Gene3D" id="2.40.160.60">
    <property type="entry name" value="Outer membrane protein transport protein (OMPP1/FadL/TodX)"/>
    <property type="match status" value="1"/>
</dbReference>
<gene>
    <name evidence="8" type="ORF">JIN78_10725</name>
</gene>
<comment type="similarity">
    <text evidence="2">Belongs to the OmpP1/FadL family.</text>
</comment>